<name>A0A182YFV9_ANOST</name>
<accession>A0A182YFV9</accession>
<reference evidence="3" key="1">
    <citation type="journal article" date="2014" name="Genome Biol.">
        <title>Genome analysis of a major urban malaria vector mosquito, Anopheles stephensi.</title>
        <authorList>
            <person name="Jiang X."/>
            <person name="Peery A."/>
            <person name="Hall A.B."/>
            <person name="Sharma A."/>
            <person name="Chen X.G."/>
            <person name="Waterhouse R.M."/>
            <person name="Komissarov A."/>
            <person name="Riehle M.M."/>
            <person name="Shouche Y."/>
            <person name="Sharakhova M.V."/>
            <person name="Lawson D."/>
            <person name="Pakpour N."/>
            <person name="Arensburger P."/>
            <person name="Davidson V.L."/>
            <person name="Eiglmeier K."/>
            <person name="Emrich S."/>
            <person name="George P."/>
            <person name="Kennedy R.C."/>
            <person name="Mane S.P."/>
            <person name="Maslen G."/>
            <person name="Oringanje C."/>
            <person name="Qi Y."/>
            <person name="Settlage R."/>
            <person name="Tojo M."/>
            <person name="Tubio J.M."/>
            <person name="Unger M.F."/>
            <person name="Wang B."/>
            <person name="Vernick K.D."/>
            <person name="Ribeiro J.M."/>
            <person name="James A.A."/>
            <person name="Michel K."/>
            <person name="Riehle M.A."/>
            <person name="Luckhart S."/>
            <person name="Sharakhov I.V."/>
            <person name="Tu Z."/>
        </authorList>
    </citation>
    <scope>NUCLEOTIDE SEQUENCE [LARGE SCALE GENOMIC DNA]</scope>
    <source>
        <strain evidence="3">Indian</strain>
    </source>
</reference>
<evidence type="ECO:0000313" key="3">
    <source>
        <dbReference type="Proteomes" id="UP000076408"/>
    </source>
</evidence>
<dbReference type="AlphaFoldDB" id="A0A182YFV9"/>
<evidence type="ECO:0000259" key="1">
    <source>
        <dbReference type="Pfam" id="PF07258"/>
    </source>
</evidence>
<dbReference type="VEuPathDB" id="VectorBase:ASTEI07345"/>
<dbReference type="STRING" id="30069.A0A182YFV9"/>
<dbReference type="EnsemblMetazoa" id="ASTEI07345-RA">
    <property type="protein sequence ID" value="ASTEI07345-PA"/>
    <property type="gene ID" value="ASTEI07345"/>
</dbReference>
<keyword evidence="3" id="KW-1185">Reference proteome</keyword>
<protein>
    <submittedName>
        <fullName evidence="2">COMM domain-containing protein</fullName>
    </submittedName>
</protein>
<sequence length="181" mass="20864">MHDIIIKTSSEQDFTEVIFLLIDYIVELLPRTQRSRERLANLLGQSSTSDELKHTLKLFENLVRKYCLGEVDEMRFRSHLSQLPPNRADRVLEIVNLRRPEIAQRLIDEVNRREGGVPLVESFDWNVSWIMGSSSLASMRKQLCTVTLACRDSDSKSRAINFEMGRDQVEEVISQLETVVG</sequence>
<evidence type="ECO:0000313" key="2">
    <source>
        <dbReference type="EnsemblMetazoa" id="ASTEI07345-PA"/>
    </source>
</evidence>
<proteinExistence type="predicted"/>
<dbReference type="VEuPathDB" id="VectorBase:ASTE010654"/>
<dbReference type="InterPro" id="IPR017920">
    <property type="entry name" value="COMM"/>
</dbReference>
<reference evidence="2" key="2">
    <citation type="submission" date="2020-05" db="UniProtKB">
        <authorList>
            <consortium name="EnsemblMetazoa"/>
        </authorList>
    </citation>
    <scope>IDENTIFICATION</scope>
    <source>
        <strain evidence="2">Indian</strain>
    </source>
</reference>
<dbReference type="Proteomes" id="UP000076408">
    <property type="component" value="Unassembled WGS sequence"/>
</dbReference>
<organism evidence="2 3">
    <name type="scientific">Anopheles stephensi</name>
    <name type="common">Indo-Pakistan malaria mosquito</name>
    <dbReference type="NCBI Taxonomy" id="30069"/>
    <lineage>
        <taxon>Eukaryota</taxon>
        <taxon>Metazoa</taxon>
        <taxon>Ecdysozoa</taxon>
        <taxon>Arthropoda</taxon>
        <taxon>Hexapoda</taxon>
        <taxon>Insecta</taxon>
        <taxon>Pterygota</taxon>
        <taxon>Neoptera</taxon>
        <taxon>Endopterygota</taxon>
        <taxon>Diptera</taxon>
        <taxon>Nematocera</taxon>
        <taxon>Culicoidea</taxon>
        <taxon>Culicidae</taxon>
        <taxon>Anophelinae</taxon>
        <taxon>Anopheles</taxon>
    </lineage>
</organism>
<dbReference type="Pfam" id="PF07258">
    <property type="entry name" value="COMM_domain"/>
    <property type="match status" value="1"/>
</dbReference>
<feature type="domain" description="COMM" evidence="1">
    <location>
        <begin position="118"/>
        <end position="178"/>
    </location>
</feature>
<dbReference type="OMA" id="FSHKYGF"/>
<dbReference type="VEuPathDB" id="VectorBase:ASTEI20_044219"/>